<evidence type="ECO:0000313" key="9">
    <source>
        <dbReference type="Proteomes" id="UP000050761"/>
    </source>
</evidence>
<sequence>MVHEAVVFLIDVVHDGIFPKADKKGVEVPVGERSGIPLLELRGLLSLTRKAKPRAKEAVVRSRVELGDNGDVGGELKAQSPAKTCIQTLDDSIPGFLGTEMWNPPTELSEDCLNMNIWVPKNPSGVVLVWIFGGGFFRGSPSISLYDGTVLAATTKAIVVNINYRVGPFGFLFLGHGSPASGNMGLLDQQAALQWINQHISSFGGDPSQVTLIGESAGAASATAHISAPRSYPYFSKVIANSGSIIHPWASRPAYEVLRKSMDLAAKLGCTTDGASADSIHECMTKFSAKEIQAKNNAIWSEMGSTTTLPFVPIRDDGNFFKEDLYESLYRGAVKKNVSVIIGVVKDEGTAWLPYYFKNIGLSSSENVKASGPEDLERLTDLAYKHAMGSFAPYFANSQEAVQIFIDAYKPVSAQKELKSSANPWEEWMGVMHGYEIEYEFGLPFSNSSLYKESELAGEQAISRLMMEMIGHFAKTGTPSQYWPKYSYRNKQSLVIDLATAYDGPTLIKDFHRKYCDAIDNAKIATRRGYQQQ</sequence>
<dbReference type="PRINTS" id="PR00878">
    <property type="entry name" value="CHOLNESTRASE"/>
</dbReference>
<dbReference type="InterPro" id="IPR029058">
    <property type="entry name" value="AB_hydrolase_fold"/>
</dbReference>
<gene>
    <name evidence="8" type="ORF">HPBE_LOCUS12268</name>
</gene>
<evidence type="ECO:0000256" key="6">
    <source>
        <dbReference type="RuleBase" id="RU361235"/>
    </source>
</evidence>
<dbReference type="PANTHER" id="PTHR43918:SF15">
    <property type="entry name" value="CARBOXYLIC ESTER HYDROLASE"/>
    <property type="match status" value="1"/>
</dbReference>
<dbReference type="WBParaSite" id="HPBE_0001226701-mRNA-1">
    <property type="protein sequence ID" value="HPBE_0001226701-mRNA-1"/>
    <property type="gene ID" value="HPBE_0001226701"/>
</dbReference>
<evidence type="ECO:0000313" key="8">
    <source>
        <dbReference type="EMBL" id="VDO91555.1"/>
    </source>
</evidence>
<feature type="active site" description="Charge relay system" evidence="5">
    <location>
        <position position="348"/>
    </location>
</feature>
<proteinExistence type="inferred from homology"/>
<organism evidence="8">
    <name type="scientific">Heligmosomoides polygyrus</name>
    <name type="common">Parasitic roundworm</name>
    <dbReference type="NCBI Taxonomy" id="6339"/>
    <lineage>
        <taxon>Eukaryota</taxon>
        <taxon>Metazoa</taxon>
        <taxon>Ecdysozoa</taxon>
        <taxon>Nematoda</taxon>
        <taxon>Chromadorea</taxon>
        <taxon>Rhabditida</taxon>
        <taxon>Rhabditina</taxon>
        <taxon>Rhabditomorpha</taxon>
        <taxon>Strongyloidea</taxon>
        <taxon>Heligmosomidae</taxon>
        <taxon>Heligmosomoides</taxon>
    </lineage>
</organism>
<dbReference type="PROSITE" id="PS00122">
    <property type="entry name" value="CARBOXYLESTERASE_B_1"/>
    <property type="match status" value="1"/>
</dbReference>
<dbReference type="InterPro" id="IPR002018">
    <property type="entry name" value="CarbesteraseB"/>
</dbReference>
<keyword evidence="2" id="KW-0719">Serine esterase</keyword>
<evidence type="ECO:0000259" key="7">
    <source>
        <dbReference type="Pfam" id="PF00135"/>
    </source>
</evidence>
<dbReference type="InterPro" id="IPR019826">
    <property type="entry name" value="Carboxylesterase_B_AS"/>
</dbReference>
<dbReference type="InterPro" id="IPR050654">
    <property type="entry name" value="AChE-related_enzymes"/>
</dbReference>
<accession>A0A3P8D5I4</accession>
<feature type="domain" description="Carboxylesterase type B" evidence="7">
    <location>
        <begin position="376"/>
        <end position="500"/>
    </location>
</feature>
<dbReference type="GO" id="GO:0006581">
    <property type="term" value="P:acetylcholine catabolic process"/>
    <property type="evidence" value="ECO:0007669"/>
    <property type="project" value="TreeGrafter"/>
</dbReference>
<dbReference type="GO" id="GO:0019695">
    <property type="term" value="P:choline metabolic process"/>
    <property type="evidence" value="ECO:0007669"/>
    <property type="project" value="TreeGrafter"/>
</dbReference>
<dbReference type="GO" id="GO:0005615">
    <property type="term" value="C:extracellular space"/>
    <property type="evidence" value="ECO:0007669"/>
    <property type="project" value="TreeGrafter"/>
</dbReference>
<dbReference type="Proteomes" id="UP000050761">
    <property type="component" value="Unassembled WGS sequence"/>
</dbReference>
<evidence type="ECO:0000256" key="3">
    <source>
        <dbReference type="ARBA" id="ARBA00022801"/>
    </source>
</evidence>
<dbReference type="SUPFAM" id="SSF53474">
    <property type="entry name" value="alpha/beta-Hydrolases"/>
    <property type="match status" value="1"/>
</dbReference>
<dbReference type="Gene3D" id="3.40.50.1820">
    <property type="entry name" value="alpha/beta hydrolase"/>
    <property type="match status" value="1"/>
</dbReference>
<evidence type="ECO:0000256" key="4">
    <source>
        <dbReference type="ARBA" id="ARBA00023157"/>
    </source>
</evidence>
<dbReference type="GO" id="GO:0005886">
    <property type="term" value="C:plasma membrane"/>
    <property type="evidence" value="ECO:0007669"/>
    <property type="project" value="TreeGrafter"/>
</dbReference>
<dbReference type="OrthoDB" id="408631at2759"/>
<evidence type="ECO:0000256" key="2">
    <source>
        <dbReference type="ARBA" id="ARBA00022487"/>
    </source>
</evidence>
<dbReference type="PANTHER" id="PTHR43918">
    <property type="entry name" value="ACETYLCHOLINESTERASE"/>
    <property type="match status" value="1"/>
</dbReference>
<dbReference type="InterPro" id="IPR000997">
    <property type="entry name" value="Cholinesterase"/>
</dbReference>
<comment type="similarity">
    <text evidence="1 6">Belongs to the type-B carboxylesterase/lipase family.</text>
</comment>
<dbReference type="Pfam" id="PF00135">
    <property type="entry name" value="COesterase"/>
    <property type="match status" value="2"/>
</dbReference>
<feature type="active site" description="Charge relay system" evidence="5">
    <location>
        <position position="433"/>
    </location>
</feature>
<name>A0A3P8D5I4_HELPZ</name>
<keyword evidence="4" id="KW-1015">Disulfide bond</keyword>
<keyword evidence="3 6" id="KW-0378">Hydrolase</keyword>
<evidence type="ECO:0000313" key="10">
    <source>
        <dbReference type="WBParaSite" id="HPBE_0001226701-mRNA-1"/>
    </source>
</evidence>
<dbReference type="EMBL" id="UZAH01027425">
    <property type="protein sequence ID" value="VDO91555.1"/>
    <property type="molecule type" value="Genomic_DNA"/>
</dbReference>
<reference evidence="8 9" key="1">
    <citation type="submission" date="2018-11" db="EMBL/GenBank/DDBJ databases">
        <authorList>
            <consortium name="Pathogen Informatics"/>
        </authorList>
    </citation>
    <scope>NUCLEOTIDE SEQUENCE [LARGE SCALE GENOMIC DNA]</scope>
</reference>
<protein>
    <recommendedName>
        <fullName evidence="6">Carboxylic ester hydrolase</fullName>
        <ecNumber evidence="6">3.1.1.-</ecNumber>
    </recommendedName>
</protein>
<feature type="domain" description="Carboxylesterase type B" evidence="7">
    <location>
        <begin position="75"/>
        <end position="368"/>
    </location>
</feature>
<dbReference type="EC" id="3.1.1.-" evidence="6"/>
<keyword evidence="9" id="KW-1185">Reference proteome</keyword>
<reference evidence="10" key="2">
    <citation type="submission" date="2019-09" db="UniProtKB">
        <authorList>
            <consortium name="WormBaseParasite"/>
        </authorList>
    </citation>
    <scope>IDENTIFICATION</scope>
</reference>
<dbReference type="AlphaFoldDB" id="A0A3P8D5I4"/>
<feature type="active site" description="Acyl-ester intermediate" evidence="5">
    <location>
        <position position="216"/>
    </location>
</feature>
<dbReference type="GO" id="GO:0003990">
    <property type="term" value="F:acetylcholinesterase activity"/>
    <property type="evidence" value="ECO:0007669"/>
    <property type="project" value="TreeGrafter"/>
</dbReference>
<evidence type="ECO:0000256" key="5">
    <source>
        <dbReference type="PIRSR" id="PIRSR600997-1"/>
    </source>
</evidence>
<evidence type="ECO:0000256" key="1">
    <source>
        <dbReference type="ARBA" id="ARBA00005964"/>
    </source>
</evidence>